<dbReference type="Proteomes" id="UP000005446">
    <property type="component" value="Unassembled WGS sequence"/>
</dbReference>
<evidence type="ECO:0000313" key="6">
    <source>
        <dbReference type="EMBL" id="EHK98906.1"/>
    </source>
</evidence>
<name>H0ERU5_GLAL7</name>
<evidence type="ECO:0000256" key="1">
    <source>
        <dbReference type="ARBA" id="ARBA00005495"/>
    </source>
</evidence>
<dbReference type="OrthoDB" id="9985472at2759"/>
<comment type="caution">
    <text evidence="6">The sequence shown here is derived from an EMBL/GenBank/DDBJ whole genome shotgun (WGS) entry which is preliminary data.</text>
</comment>
<dbReference type="InParanoid" id="H0ERU5"/>
<dbReference type="AlphaFoldDB" id="H0ERU5"/>
<dbReference type="GO" id="GO:0016846">
    <property type="term" value="F:carbon-sulfur lyase activity"/>
    <property type="evidence" value="ECO:0007669"/>
    <property type="project" value="InterPro"/>
</dbReference>
<accession>H0ERU5</accession>
<dbReference type="EMBL" id="AGUE01000135">
    <property type="protein sequence ID" value="EHK98906.1"/>
    <property type="molecule type" value="Genomic_DNA"/>
</dbReference>
<dbReference type="HOGENOM" id="CLU_055491_3_6_1"/>
<keyword evidence="7" id="KW-1185">Reference proteome</keyword>
<keyword evidence="4" id="KW-0456">Lyase</keyword>
<evidence type="ECO:0000256" key="2">
    <source>
        <dbReference type="ARBA" id="ARBA00022723"/>
    </source>
</evidence>
<dbReference type="Pfam" id="PF04828">
    <property type="entry name" value="GFA"/>
    <property type="match status" value="1"/>
</dbReference>
<evidence type="ECO:0000313" key="7">
    <source>
        <dbReference type="Proteomes" id="UP000005446"/>
    </source>
</evidence>
<keyword evidence="3" id="KW-0862">Zinc</keyword>
<dbReference type="SUPFAM" id="SSF51316">
    <property type="entry name" value="Mss4-like"/>
    <property type="match status" value="1"/>
</dbReference>
<feature type="domain" description="CENP-V/GFA" evidence="5">
    <location>
        <begin position="3"/>
        <end position="114"/>
    </location>
</feature>
<evidence type="ECO:0000256" key="4">
    <source>
        <dbReference type="ARBA" id="ARBA00023239"/>
    </source>
</evidence>
<evidence type="ECO:0000259" key="5">
    <source>
        <dbReference type="PROSITE" id="PS51891"/>
    </source>
</evidence>
<evidence type="ECO:0000256" key="3">
    <source>
        <dbReference type="ARBA" id="ARBA00022833"/>
    </source>
</evidence>
<keyword evidence="2" id="KW-0479">Metal-binding</keyword>
<dbReference type="Gene3D" id="3.90.1590.10">
    <property type="entry name" value="glutathione-dependent formaldehyde- activating enzyme (gfa)"/>
    <property type="match status" value="1"/>
</dbReference>
<proteinExistence type="inferred from homology"/>
<comment type="similarity">
    <text evidence="1">Belongs to the Gfa family.</text>
</comment>
<gene>
    <name evidence="6" type="ORF">M7I_5416</name>
</gene>
<sequence length="151" mass="16125">MAQEGGCFCDKIRISYTGEPGTHVLCHCLDCRKISGSSYGNNIVVPENNFKLLQGTGIGSSQCKPKTISKTADGGNEITSHFCGDCGTTLMRTGPSFPGSVIIKVGVMDDPDWPNKNTPKGELYVGSRLAISAKQSIYPLFFVFVLGTLSP</sequence>
<dbReference type="PROSITE" id="PS51891">
    <property type="entry name" value="CENP_V_GFA"/>
    <property type="match status" value="1"/>
</dbReference>
<protein>
    <recommendedName>
        <fullName evidence="5">CENP-V/GFA domain-containing protein</fullName>
    </recommendedName>
</protein>
<dbReference type="PANTHER" id="PTHR33337">
    <property type="entry name" value="GFA DOMAIN-CONTAINING PROTEIN"/>
    <property type="match status" value="1"/>
</dbReference>
<reference evidence="6 7" key="1">
    <citation type="journal article" date="2012" name="Eukaryot. Cell">
        <title>Genome sequence of the fungus Glarea lozoyensis: the first genome sequence of a species from the Helotiaceae family.</title>
        <authorList>
            <person name="Youssar L."/>
            <person name="Gruening B.A."/>
            <person name="Erxleben A."/>
            <person name="Guenther S."/>
            <person name="Huettel W."/>
        </authorList>
    </citation>
    <scope>NUCLEOTIDE SEQUENCE [LARGE SCALE GENOMIC DNA]</scope>
    <source>
        <strain evidence="7">ATCC 74030 / MF5533</strain>
    </source>
</reference>
<dbReference type="InterPro" id="IPR006913">
    <property type="entry name" value="CENP-V/GFA"/>
</dbReference>
<dbReference type="InterPro" id="IPR011057">
    <property type="entry name" value="Mss4-like_sf"/>
</dbReference>
<dbReference type="GO" id="GO:0046872">
    <property type="term" value="F:metal ion binding"/>
    <property type="evidence" value="ECO:0007669"/>
    <property type="project" value="UniProtKB-KW"/>
</dbReference>
<organism evidence="6 7">
    <name type="scientific">Glarea lozoyensis (strain ATCC 74030 / MF5533)</name>
    <dbReference type="NCBI Taxonomy" id="1104152"/>
    <lineage>
        <taxon>Eukaryota</taxon>
        <taxon>Fungi</taxon>
        <taxon>Dikarya</taxon>
        <taxon>Ascomycota</taxon>
        <taxon>Pezizomycotina</taxon>
        <taxon>Leotiomycetes</taxon>
        <taxon>Helotiales</taxon>
        <taxon>Helotiaceae</taxon>
        <taxon>Glarea</taxon>
    </lineage>
</organism>
<dbReference type="PANTHER" id="PTHR33337:SF30">
    <property type="entry name" value="DUF636 DOMAIN PROTEIN (AFU_ORTHOLOGUE AFUA_1G03180)"/>
    <property type="match status" value="1"/>
</dbReference>